<dbReference type="SUPFAM" id="SSF46929">
    <property type="entry name" value="DNA helicase RuvA subunit, C-terminal domain"/>
    <property type="match status" value="1"/>
</dbReference>
<protein>
    <submittedName>
        <fullName evidence="7">Holliday junction branch migration protein RuvA</fullName>
    </submittedName>
</protein>
<dbReference type="InterPro" id="IPR000085">
    <property type="entry name" value="RuvA"/>
</dbReference>
<comment type="caution">
    <text evidence="7">The sequence shown here is derived from an EMBL/GenBank/DDBJ whole genome shotgun (WGS) entry which is preliminary data.</text>
</comment>
<keyword evidence="1" id="KW-0963">Cytoplasm</keyword>
<keyword evidence="4" id="KW-0233">DNA recombination</keyword>
<dbReference type="SUPFAM" id="SSF47781">
    <property type="entry name" value="RuvA domain 2-like"/>
    <property type="match status" value="1"/>
</dbReference>
<evidence type="ECO:0000313" key="7">
    <source>
        <dbReference type="EMBL" id="HET98413.1"/>
    </source>
</evidence>
<dbReference type="GO" id="GO:0006281">
    <property type="term" value="P:DNA repair"/>
    <property type="evidence" value="ECO:0007669"/>
    <property type="project" value="UniProtKB-KW"/>
</dbReference>
<keyword evidence="5" id="KW-0234">DNA repair</keyword>
<evidence type="ECO:0000256" key="1">
    <source>
        <dbReference type="ARBA" id="ARBA00022490"/>
    </source>
</evidence>
<feature type="domain" description="Holliday junction DNA helicase RuvA C-terminal" evidence="6">
    <location>
        <begin position="85"/>
        <end position="135"/>
    </location>
</feature>
<dbReference type="InterPro" id="IPR036267">
    <property type="entry name" value="RuvA_C_sf"/>
</dbReference>
<sequence length="136" mass="14330">LGVSGVGPRLAMNILAEATPDLLSRAIATDDIAGLKKLPGVGKKTAERLCLELKDKVDFFPAVDSRTTWASRATEGATAEFAEPAFQDALSALLNLGYLPAQARAALAEVRRQLGEEGAATVALDELLRVTLRSLA</sequence>
<dbReference type="GO" id="GO:0005524">
    <property type="term" value="F:ATP binding"/>
    <property type="evidence" value="ECO:0007669"/>
    <property type="project" value="InterPro"/>
</dbReference>
<dbReference type="GO" id="GO:0006310">
    <property type="term" value="P:DNA recombination"/>
    <property type="evidence" value="ECO:0007669"/>
    <property type="project" value="UniProtKB-KW"/>
</dbReference>
<keyword evidence="2" id="KW-0227">DNA damage</keyword>
<name>A0A7C2XQ61_9BACT</name>
<evidence type="ECO:0000259" key="6">
    <source>
        <dbReference type="Pfam" id="PF07499"/>
    </source>
</evidence>
<dbReference type="CDD" id="cd14332">
    <property type="entry name" value="UBA_RuvA_C"/>
    <property type="match status" value="1"/>
</dbReference>
<keyword evidence="3" id="KW-0238">DNA-binding</keyword>
<dbReference type="Gene3D" id="1.10.8.10">
    <property type="entry name" value="DNA helicase RuvA subunit, C-terminal domain"/>
    <property type="match status" value="1"/>
</dbReference>
<accession>A0A7C2XQ61</accession>
<evidence type="ECO:0000256" key="2">
    <source>
        <dbReference type="ARBA" id="ARBA00022763"/>
    </source>
</evidence>
<evidence type="ECO:0000256" key="5">
    <source>
        <dbReference type="ARBA" id="ARBA00023204"/>
    </source>
</evidence>
<dbReference type="InterPro" id="IPR011114">
    <property type="entry name" value="RuvA_C"/>
</dbReference>
<dbReference type="GO" id="GO:0009378">
    <property type="term" value="F:four-way junction helicase activity"/>
    <property type="evidence" value="ECO:0007669"/>
    <property type="project" value="InterPro"/>
</dbReference>
<dbReference type="InterPro" id="IPR010994">
    <property type="entry name" value="RuvA_2-like"/>
</dbReference>
<evidence type="ECO:0000256" key="3">
    <source>
        <dbReference type="ARBA" id="ARBA00023125"/>
    </source>
</evidence>
<dbReference type="NCBIfam" id="TIGR00084">
    <property type="entry name" value="ruvA"/>
    <property type="match status" value="1"/>
</dbReference>
<organism evidence="7">
    <name type="scientific">Desulfurivibrio alkaliphilus</name>
    <dbReference type="NCBI Taxonomy" id="427923"/>
    <lineage>
        <taxon>Bacteria</taxon>
        <taxon>Pseudomonadati</taxon>
        <taxon>Thermodesulfobacteriota</taxon>
        <taxon>Desulfobulbia</taxon>
        <taxon>Desulfobulbales</taxon>
        <taxon>Desulfobulbaceae</taxon>
        <taxon>Desulfurivibrio</taxon>
    </lineage>
</organism>
<gene>
    <name evidence="7" type="ORF">ENN98_06940</name>
</gene>
<dbReference type="AlphaFoldDB" id="A0A7C2XQ61"/>
<dbReference type="GO" id="GO:0009379">
    <property type="term" value="C:Holliday junction helicase complex"/>
    <property type="evidence" value="ECO:0007669"/>
    <property type="project" value="InterPro"/>
</dbReference>
<reference evidence="7" key="1">
    <citation type="journal article" date="2020" name="mSystems">
        <title>Genome- and Community-Level Interaction Insights into Carbon Utilization and Element Cycling Functions of Hydrothermarchaeota in Hydrothermal Sediment.</title>
        <authorList>
            <person name="Zhou Z."/>
            <person name="Liu Y."/>
            <person name="Xu W."/>
            <person name="Pan J."/>
            <person name="Luo Z.H."/>
            <person name="Li M."/>
        </authorList>
    </citation>
    <scope>NUCLEOTIDE SEQUENCE [LARGE SCALE GENOMIC DNA]</scope>
    <source>
        <strain evidence="7">SpSt-1224</strain>
    </source>
</reference>
<proteinExistence type="predicted"/>
<dbReference type="GO" id="GO:0003677">
    <property type="term" value="F:DNA binding"/>
    <property type="evidence" value="ECO:0007669"/>
    <property type="project" value="UniProtKB-KW"/>
</dbReference>
<feature type="non-terminal residue" evidence="7">
    <location>
        <position position="1"/>
    </location>
</feature>
<dbReference type="Proteomes" id="UP000885986">
    <property type="component" value="Unassembled WGS sequence"/>
</dbReference>
<evidence type="ECO:0000256" key="4">
    <source>
        <dbReference type="ARBA" id="ARBA00023172"/>
    </source>
</evidence>
<dbReference type="EMBL" id="DSDS01000154">
    <property type="protein sequence ID" value="HET98413.1"/>
    <property type="molecule type" value="Genomic_DNA"/>
</dbReference>
<dbReference type="Gene3D" id="1.10.150.20">
    <property type="entry name" value="5' to 3' exonuclease, C-terminal subdomain"/>
    <property type="match status" value="1"/>
</dbReference>
<dbReference type="Pfam" id="PF07499">
    <property type="entry name" value="RuvA_C"/>
    <property type="match status" value="1"/>
</dbReference>
<dbReference type="Pfam" id="PF14520">
    <property type="entry name" value="HHH_5"/>
    <property type="match status" value="1"/>
</dbReference>